<dbReference type="EMBL" id="CM042020">
    <property type="protein sequence ID" value="KAI3820661.1"/>
    <property type="molecule type" value="Genomic_DNA"/>
</dbReference>
<sequence>MNTDGECFQTPQLCCAPATGTTVPALAARIAPPPPLPVPNPPSPMSEIELDDDMHPGSQNEYSEGAEEKKCVDYNRSSISVEAAEFNSTCISGKLENKTWGQKYEE</sequence>
<protein>
    <submittedName>
        <fullName evidence="1">Uncharacterized protein</fullName>
    </submittedName>
</protein>
<reference evidence="1 2" key="2">
    <citation type="journal article" date="2022" name="Mol. Ecol. Resour.">
        <title>The genomes of chicory, endive, great burdock and yacon provide insights into Asteraceae paleo-polyploidization history and plant inulin production.</title>
        <authorList>
            <person name="Fan W."/>
            <person name="Wang S."/>
            <person name="Wang H."/>
            <person name="Wang A."/>
            <person name="Jiang F."/>
            <person name="Liu H."/>
            <person name="Zhao H."/>
            <person name="Xu D."/>
            <person name="Zhang Y."/>
        </authorList>
    </citation>
    <scope>NUCLEOTIDE SEQUENCE [LARGE SCALE GENOMIC DNA]</scope>
    <source>
        <strain evidence="2">cv. Yunnan</strain>
        <tissue evidence="1">Leaves</tissue>
    </source>
</reference>
<reference evidence="2" key="1">
    <citation type="journal article" date="2022" name="Mol. Ecol. Resour.">
        <title>The genomes of chicory, endive, great burdock and yacon provide insights into Asteraceae palaeo-polyploidization history and plant inulin production.</title>
        <authorList>
            <person name="Fan W."/>
            <person name="Wang S."/>
            <person name="Wang H."/>
            <person name="Wang A."/>
            <person name="Jiang F."/>
            <person name="Liu H."/>
            <person name="Zhao H."/>
            <person name="Xu D."/>
            <person name="Zhang Y."/>
        </authorList>
    </citation>
    <scope>NUCLEOTIDE SEQUENCE [LARGE SCALE GENOMIC DNA]</scope>
    <source>
        <strain evidence="2">cv. Yunnan</strain>
    </source>
</reference>
<evidence type="ECO:0000313" key="1">
    <source>
        <dbReference type="EMBL" id="KAI3820661.1"/>
    </source>
</evidence>
<accession>A0ACB9JLQ6</accession>
<gene>
    <name evidence="1" type="ORF">L1987_08209</name>
</gene>
<name>A0ACB9JLQ6_9ASTR</name>
<dbReference type="Proteomes" id="UP001056120">
    <property type="component" value="Linkage Group LG03"/>
</dbReference>
<comment type="caution">
    <text evidence="1">The sequence shown here is derived from an EMBL/GenBank/DDBJ whole genome shotgun (WGS) entry which is preliminary data.</text>
</comment>
<evidence type="ECO:0000313" key="2">
    <source>
        <dbReference type="Proteomes" id="UP001056120"/>
    </source>
</evidence>
<organism evidence="1 2">
    <name type="scientific">Smallanthus sonchifolius</name>
    <dbReference type="NCBI Taxonomy" id="185202"/>
    <lineage>
        <taxon>Eukaryota</taxon>
        <taxon>Viridiplantae</taxon>
        <taxon>Streptophyta</taxon>
        <taxon>Embryophyta</taxon>
        <taxon>Tracheophyta</taxon>
        <taxon>Spermatophyta</taxon>
        <taxon>Magnoliopsida</taxon>
        <taxon>eudicotyledons</taxon>
        <taxon>Gunneridae</taxon>
        <taxon>Pentapetalae</taxon>
        <taxon>asterids</taxon>
        <taxon>campanulids</taxon>
        <taxon>Asterales</taxon>
        <taxon>Asteraceae</taxon>
        <taxon>Asteroideae</taxon>
        <taxon>Heliantheae alliance</taxon>
        <taxon>Millerieae</taxon>
        <taxon>Smallanthus</taxon>
    </lineage>
</organism>
<proteinExistence type="predicted"/>
<keyword evidence="2" id="KW-1185">Reference proteome</keyword>